<dbReference type="PROSITE" id="PS50066">
    <property type="entry name" value="MADS_BOX_2"/>
    <property type="match status" value="1"/>
</dbReference>
<name>A0ABC8J4M6_ERUVS</name>
<dbReference type="Pfam" id="PF01486">
    <property type="entry name" value="K-box"/>
    <property type="match status" value="1"/>
</dbReference>
<evidence type="ECO:0000313" key="9">
    <source>
        <dbReference type="EMBL" id="CAH8313201.1"/>
    </source>
</evidence>
<dbReference type="FunFam" id="3.40.1810.10:FF:000020">
    <property type="entry name" value="MADS-box protein FLOWERING LOCUS C"/>
    <property type="match status" value="1"/>
</dbReference>
<dbReference type="SMART" id="SM00432">
    <property type="entry name" value="MADS"/>
    <property type="match status" value="1"/>
</dbReference>
<keyword evidence="5" id="KW-0539">Nucleus</keyword>
<organism evidence="9 10">
    <name type="scientific">Eruca vesicaria subsp. sativa</name>
    <name type="common">Garden rocket</name>
    <name type="synonym">Eruca sativa</name>
    <dbReference type="NCBI Taxonomy" id="29727"/>
    <lineage>
        <taxon>Eukaryota</taxon>
        <taxon>Viridiplantae</taxon>
        <taxon>Streptophyta</taxon>
        <taxon>Embryophyta</taxon>
        <taxon>Tracheophyta</taxon>
        <taxon>Spermatophyta</taxon>
        <taxon>Magnoliopsida</taxon>
        <taxon>eudicotyledons</taxon>
        <taxon>Gunneridae</taxon>
        <taxon>Pentapetalae</taxon>
        <taxon>rosids</taxon>
        <taxon>malvids</taxon>
        <taxon>Brassicales</taxon>
        <taxon>Brassicaceae</taxon>
        <taxon>Brassiceae</taxon>
        <taxon>Eruca</taxon>
    </lineage>
</organism>
<dbReference type="InterPro" id="IPR036879">
    <property type="entry name" value="TF_MADSbox_sf"/>
</dbReference>
<dbReference type="AlphaFoldDB" id="A0ABC8J4M6"/>
<dbReference type="EMBL" id="CAKOAT010077266">
    <property type="protein sequence ID" value="CAH8313201.1"/>
    <property type="molecule type" value="Genomic_DNA"/>
</dbReference>
<evidence type="ECO:0000259" key="7">
    <source>
        <dbReference type="PROSITE" id="PS50066"/>
    </source>
</evidence>
<dbReference type="GO" id="GO:0003677">
    <property type="term" value="F:DNA binding"/>
    <property type="evidence" value="ECO:0007669"/>
    <property type="project" value="UniProtKB-KW"/>
</dbReference>
<dbReference type="GO" id="GO:0005634">
    <property type="term" value="C:nucleus"/>
    <property type="evidence" value="ECO:0007669"/>
    <property type="project" value="UniProtKB-SubCell"/>
</dbReference>
<evidence type="ECO:0000256" key="4">
    <source>
        <dbReference type="ARBA" id="ARBA00023163"/>
    </source>
</evidence>
<keyword evidence="4" id="KW-0804">Transcription</keyword>
<comment type="subcellular location">
    <subcellularLocation>
        <location evidence="1">Nucleus</location>
    </subcellularLocation>
</comment>
<accession>A0ABC8J4M6</accession>
<comment type="caution">
    <text evidence="9">The sequence shown here is derived from an EMBL/GenBank/DDBJ whole genome shotgun (WGS) entry which is preliminary data.</text>
</comment>
<dbReference type="InterPro" id="IPR050142">
    <property type="entry name" value="MADS-box/MEF2_TF"/>
</dbReference>
<keyword evidence="2" id="KW-0805">Transcription regulation</keyword>
<reference evidence="9 10" key="1">
    <citation type="submission" date="2022-03" db="EMBL/GenBank/DDBJ databases">
        <authorList>
            <person name="Macdonald S."/>
            <person name="Ahmed S."/>
            <person name="Newling K."/>
        </authorList>
    </citation>
    <scope>NUCLEOTIDE SEQUENCE [LARGE SCALE GENOMIC DNA]</scope>
</reference>
<feature type="domain" description="MADS-box" evidence="7">
    <location>
        <begin position="1"/>
        <end position="61"/>
    </location>
</feature>
<dbReference type="PANTHER" id="PTHR48019">
    <property type="entry name" value="SERUM RESPONSE FACTOR HOMOLOG"/>
    <property type="match status" value="1"/>
</dbReference>
<dbReference type="Pfam" id="PF00319">
    <property type="entry name" value="SRF-TF"/>
    <property type="match status" value="1"/>
</dbReference>
<keyword evidence="3" id="KW-0238">DNA-binding</keyword>
<gene>
    <name evidence="9" type="ORF">ERUC_LOCUS6625</name>
</gene>
<protein>
    <submittedName>
        <fullName evidence="9">Uncharacterized protein</fullName>
    </submittedName>
</protein>
<evidence type="ECO:0000256" key="3">
    <source>
        <dbReference type="ARBA" id="ARBA00023125"/>
    </source>
</evidence>
<feature type="compositionally biased region" description="Polar residues" evidence="6">
    <location>
        <begin position="183"/>
        <end position="194"/>
    </location>
</feature>
<dbReference type="Proteomes" id="UP001642260">
    <property type="component" value="Unassembled WGS sequence"/>
</dbReference>
<dbReference type="PROSITE" id="PS51297">
    <property type="entry name" value="K_BOX"/>
    <property type="match status" value="1"/>
</dbReference>
<evidence type="ECO:0000256" key="5">
    <source>
        <dbReference type="ARBA" id="ARBA00023242"/>
    </source>
</evidence>
<sequence length="200" mass="22858">MGRRKVEIKRIESKSSQQVTFCKRRNGLIEKARQLSVLCESSVAILMVSSTGKLYSSSSGDSMAKIIERYEIQHSNEHKNLDLAEKFRNYLSHKELLEIVQCKCEEAKVDDASVESLNSLEEQFKAALSVTRAKKTELMMEFVKNLEEKEQRLIQENQILARQLTKMEKKKRLPETEDEGAMSSENCSGNNPPETLSLLK</sequence>
<evidence type="ECO:0000256" key="2">
    <source>
        <dbReference type="ARBA" id="ARBA00023015"/>
    </source>
</evidence>
<dbReference type="GO" id="GO:0009909">
    <property type="term" value="P:regulation of flower development"/>
    <property type="evidence" value="ECO:0007669"/>
    <property type="project" value="UniProtKB-ARBA"/>
</dbReference>
<evidence type="ECO:0000313" key="10">
    <source>
        <dbReference type="Proteomes" id="UP001642260"/>
    </source>
</evidence>
<dbReference type="PRINTS" id="PR00404">
    <property type="entry name" value="MADSDOMAIN"/>
</dbReference>
<dbReference type="SUPFAM" id="SSF55455">
    <property type="entry name" value="SRF-like"/>
    <property type="match status" value="1"/>
</dbReference>
<dbReference type="InterPro" id="IPR002487">
    <property type="entry name" value="TF_Kbox"/>
</dbReference>
<keyword evidence="10" id="KW-1185">Reference proteome</keyword>
<proteinExistence type="predicted"/>
<evidence type="ECO:0000259" key="8">
    <source>
        <dbReference type="PROSITE" id="PS51297"/>
    </source>
</evidence>
<dbReference type="InterPro" id="IPR002100">
    <property type="entry name" value="TF_MADSbox"/>
</dbReference>
<evidence type="ECO:0000256" key="6">
    <source>
        <dbReference type="SAM" id="MobiDB-lite"/>
    </source>
</evidence>
<evidence type="ECO:0000256" key="1">
    <source>
        <dbReference type="ARBA" id="ARBA00004123"/>
    </source>
</evidence>
<feature type="domain" description="K-box" evidence="8">
    <location>
        <begin position="70"/>
        <end position="170"/>
    </location>
</feature>
<feature type="region of interest" description="Disordered" evidence="6">
    <location>
        <begin position="164"/>
        <end position="200"/>
    </location>
</feature>
<dbReference type="Gene3D" id="3.40.1810.10">
    <property type="entry name" value="Transcription factor, MADS-box"/>
    <property type="match status" value="1"/>
</dbReference>